<dbReference type="Proteomes" id="UP001234297">
    <property type="component" value="Chromosome 2"/>
</dbReference>
<evidence type="ECO:0000313" key="1">
    <source>
        <dbReference type="EMBL" id="KAJ8643497.1"/>
    </source>
</evidence>
<dbReference type="EMBL" id="CM056810">
    <property type="protein sequence ID" value="KAJ8643497.1"/>
    <property type="molecule type" value="Genomic_DNA"/>
</dbReference>
<gene>
    <name evidence="1" type="ORF">MRB53_005245</name>
</gene>
<accession>A0ACC2MCI5</accession>
<comment type="caution">
    <text evidence="1">The sequence shown here is derived from an EMBL/GenBank/DDBJ whole genome shotgun (WGS) entry which is preliminary data.</text>
</comment>
<organism evidence="1 2">
    <name type="scientific">Persea americana</name>
    <name type="common">Avocado</name>
    <dbReference type="NCBI Taxonomy" id="3435"/>
    <lineage>
        <taxon>Eukaryota</taxon>
        <taxon>Viridiplantae</taxon>
        <taxon>Streptophyta</taxon>
        <taxon>Embryophyta</taxon>
        <taxon>Tracheophyta</taxon>
        <taxon>Spermatophyta</taxon>
        <taxon>Magnoliopsida</taxon>
        <taxon>Magnoliidae</taxon>
        <taxon>Laurales</taxon>
        <taxon>Lauraceae</taxon>
        <taxon>Persea</taxon>
    </lineage>
</organism>
<reference evidence="1 2" key="1">
    <citation type="journal article" date="2022" name="Hortic Res">
        <title>A haplotype resolved chromosomal level avocado genome allows analysis of novel avocado genes.</title>
        <authorList>
            <person name="Nath O."/>
            <person name="Fletcher S.J."/>
            <person name="Hayward A."/>
            <person name="Shaw L.M."/>
            <person name="Masouleh A.K."/>
            <person name="Furtado A."/>
            <person name="Henry R.J."/>
            <person name="Mitter N."/>
        </authorList>
    </citation>
    <scope>NUCLEOTIDE SEQUENCE [LARGE SCALE GENOMIC DNA]</scope>
    <source>
        <strain evidence="2">cv. Hass</strain>
    </source>
</reference>
<sequence>MEAVAKCRPSVLVTNDDGIDAHGLRALVRVLVDTDLYDIRVCAPHSEMSASSHSIVWPRPIGVSQVEMEGATAYAVKGTPVDCASLGFSNALFSGPPDLVISGINKGCNCGYHILYSGTVAGAREAFLRGVPSLSISYDWVEGKSSVDGYKIGAQACIPIINKLLTDIRNGTYHQGSFLNINLPTEILQHKGYKVTKQGKYTVIVGWKGVGPTTQGGKNSSTTNMNVDSETRETKSVPSMAQEVFFTREARGYEACKEEGTDYAALQEGYITVTPLVALSNAETGACAYYKDWMLHAVPAAL</sequence>
<name>A0ACC2MCI5_PERAE</name>
<protein>
    <submittedName>
        <fullName evidence="1">Uncharacterized protein</fullName>
    </submittedName>
</protein>
<keyword evidence="2" id="KW-1185">Reference proteome</keyword>
<evidence type="ECO:0000313" key="2">
    <source>
        <dbReference type="Proteomes" id="UP001234297"/>
    </source>
</evidence>
<proteinExistence type="predicted"/>